<dbReference type="Pfam" id="PF03614">
    <property type="entry name" value="Flag1_repress"/>
    <property type="match status" value="1"/>
</dbReference>
<dbReference type="GO" id="GO:0003700">
    <property type="term" value="F:DNA-binding transcription factor activity"/>
    <property type="evidence" value="ECO:0007669"/>
    <property type="project" value="InterPro"/>
</dbReference>
<keyword evidence="1" id="KW-0966">Cell projection</keyword>
<proteinExistence type="predicted"/>
<sequence>MDVLVMNDISYGRVAEKWPRDYSMLARRIQFLRFHDCLVKMVSCNGQLIIGYISKFNQNENLILASDTPKGSNRIEVKLESLASLEELQDNSGIVTELVTSGTFNTQPYEPTKQDFFSICNKCFKQGVGIRVYMLDGRIIVGDTTGVNACHVGIKIPEGSHMQIMFDWVGRITSSDYVE</sequence>
<reference evidence="1" key="1">
    <citation type="submission" date="2020-05" db="EMBL/GenBank/DDBJ databases">
        <authorList>
            <person name="Delgado-Blas J."/>
        </authorList>
    </citation>
    <scope>NUCLEOTIDE SEQUENCE</scope>
    <source>
        <strain evidence="1">BB1459</strain>
        <strain evidence="2">BB1480</strain>
    </source>
</reference>
<evidence type="ECO:0000313" key="3">
    <source>
        <dbReference type="Proteomes" id="UP000834503"/>
    </source>
</evidence>
<accession>A0A9N8CSQ8</accession>
<evidence type="ECO:0000313" key="2">
    <source>
        <dbReference type="EMBL" id="CAC9196222.1"/>
    </source>
</evidence>
<dbReference type="Proteomes" id="UP000837205">
    <property type="component" value="Unassembled WGS sequence"/>
</dbReference>
<organism evidence="1 3">
    <name type="scientific">Citrobacter werkmanii</name>
    <dbReference type="NCBI Taxonomy" id="67827"/>
    <lineage>
        <taxon>Bacteria</taxon>
        <taxon>Pseudomonadati</taxon>
        <taxon>Pseudomonadota</taxon>
        <taxon>Gammaproteobacteria</taxon>
        <taxon>Enterobacterales</taxon>
        <taxon>Enterobacteriaceae</taxon>
        <taxon>Citrobacter</taxon>
        <taxon>Citrobacter freundii complex</taxon>
    </lineage>
</organism>
<dbReference type="AlphaFoldDB" id="A0A9N8CSQ8"/>
<dbReference type="InterPro" id="IPR003223">
    <property type="entry name" value="Flag1_repressor"/>
</dbReference>
<evidence type="ECO:0000313" key="4">
    <source>
        <dbReference type="Proteomes" id="UP000837205"/>
    </source>
</evidence>
<keyword evidence="1" id="KW-0969">Cilium</keyword>
<dbReference type="Proteomes" id="UP000834503">
    <property type="component" value="Unassembled WGS sequence"/>
</dbReference>
<dbReference type="EMBL" id="CAHPQX010000008">
    <property type="protein sequence ID" value="CAB5544563.1"/>
    <property type="molecule type" value="Genomic_DNA"/>
</dbReference>
<evidence type="ECO:0000313" key="1">
    <source>
        <dbReference type="EMBL" id="CAB5544563.1"/>
    </source>
</evidence>
<keyword evidence="4" id="KW-1185">Reference proteome</keyword>
<keyword evidence="1" id="KW-0282">Flagellum</keyword>
<comment type="caution">
    <text evidence="1">The sequence shown here is derived from an EMBL/GenBank/DDBJ whole genome shotgun (WGS) entry which is preliminary data.</text>
</comment>
<gene>
    <name evidence="1" type="ORF">GHA_02090</name>
    <name evidence="2" type="ORF">TML_02096</name>
</gene>
<name>A0A9N8CSQ8_9ENTR</name>
<dbReference type="EMBL" id="CAIIUA010000001">
    <property type="protein sequence ID" value="CAC9196222.1"/>
    <property type="molecule type" value="Genomic_DNA"/>
</dbReference>
<protein>
    <submittedName>
        <fullName evidence="1">Repressor of phase-1 flagellin</fullName>
    </submittedName>
</protein>